<dbReference type="EMBL" id="UINC01175778">
    <property type="protein sequence ID" value="SVD82578.1"/>
    <property type="molecule type" value="Genomic_DNA"/>
</dbReference>
<feature type="region of interest" description="Disordered" evidence="2">
    <location>
        <begin position="142"/>
        <end position="162"/>
    </location>
</feature>
<protein>
    <recommendedName>
        <fullName evidence="3">Peptidase S26 domain-containing protein</fullName>
    </recommendedName>
</protein>
<dbReference type="PANTHER" id="PTHR43390:SF1">
    <property type="entry name" value="CHLOROPLAST PROCESSING PEPTIDASE"/>
    <property type="match status" value="1"/>
</dbReference>
<dbReference type="CDD" id="cd06530">
    <property type="entry name" value="S26_SPase_I"/>
    <property type="match status" value="1"/>
</dbReference>
<dbReference type="Gene3D" id="2.10.109.10">
    <property type="entry name" value="Umud Fragment, subunit A"/>
    <property type="match status" value="1"/>
</dbReference>
<dbReference type="InterPro" id="IPR000223">
    <property type="entry name" value="Pept_S26A_signal_pept_1"/>
</dbReference>
<dbReference type="Pfam" id="PF10502">
    <property type="entry name" value="Peptidase_S26"/>
    <property type="match status" value="1"/>
</dbReference>
<evidence type="ECO:0000256" key="2">
    <source>
        <dbReference type="SAM" id="MobiDB-lite"/>
    </source>
</evidence>
<gene>
    <name evidence="4" type="ORF">METZ01_LOCUS435432</name>
</gene>
<evidence type="ECO:0000313" key="4">
    <source>
        <dbReference type="EMBL" id="SVD82578.1"/>
    </source>
</evidence>
<name>A0A382YJ93_9ZZZZ</name>
<organism evidence="4">
    <name type="scientific">marine metagenome</name>
    <dbReference type="NCBI Taxonomy" id="408172"/>
    <lineage>
        <taxon>unclassified sequences</taxon>
        <taxon>metagenomes</taxon>
        <taxon>ecological metagenomes</taxon>
    </lineage>
</organism>
<reference evidence="4" key="1">
    <citation type="submission" date="2018-05" db="EMBL/GenBank/DDBJ databases">
        <authorList>
            <person name="Lanie J.A."/>
            <person name="Ng W.-L."/>
            <person name="Kazmierczak K.M."/>
            <person name="Andrzejewski T.M."/>
            <person name="Davidsen T.M."/>
            <person name="Wayne K.J."/>
            <person name="Tettelin H."/>
            <person name="Glass J.I."/>
            <person name="Rusch D."/>
            <person name="Podicherti R."/>
            <person name="Tsui H.-C.T."/>
            <person name="Winkler M.E."/>
        </authorList>
    </citation>
    <scope>NUCLEOTIDE SEQUENCE</scope>
</reference>
<dbReference type="PANTHER" id="PTHR43390">
    <property type="entry name" value="SIGNAL PEPTIDASE I"/>
    <property type="match status" value="1"/>
</dbReference>
<dbReference type="AlphaFoldDB" id="A0A382YJ93"/>
<dbReference type="InterPro" id="IPR019533">
    <property type="entry name" value="Peptidase_S26"/>
</dbReference>
<feature type="non-terminal residue" evidence="4">
    <location>
        <position position="162"/>
    </location>
</feature>
<dbReference type="InterPro" id="IPR036286">
    <property type="entry name" value="LexA/Signal_pep-like_sf"/>
</dbReference>
<dbReference type="GO" id="GO:0016020">
    <property type="term" value="C:membrane"/>
    <property type="evidence" value="ECO:0007669"/>
    <property type="project" value="InterPro"/>
</dbReference>
<evidence type="ECO:0000256" key="1">
    <source>
        <dbReference type="ARBA" id="ARBA00009370"/>
    </source>
</evidence>
<accession>A0A382YJ93</accession>
<dbReference type="PRINTS" id="PR00727">
    <property type="entry name" value="LEADERPTASE"/>
</dbReference>
<dbReference type="GO" id="GO:0006465">
    <property type="term" value="P:signal peptide processing"/>
    <property type="evidence" value="ECO:0007669"/>
    <property type="project" value="InterPro"/>
</dbReference>
<dbReference type="NCBIfam" id="TIGR02227">
    <property type="entry name" value="sigpep_I_bact"/>
    <property type="match status" value="1"/>
</dbReference>
<evidence type="ECO:0000259" key="3">
    <source>
        <dbReference type="Pfam" id="PF10502"/>
    </source>
</evidence>
<proteinExistence type="inferred from homology"/>
<dbReference type="SUPFAM" id="SSF51306">
    <property type="entry name" value="LexA/Signal peptidase"/>
    <property type="match status" value="1"/>
</dbReference>
<sequence length="162" mass="18471">MDKRGTNRKSILSGPPSTIRFLLALALATVLLRIFVIQAYQIPSASMEDTLLVGDFLIGNKLAFGAYLPFTEIRMPGYKYPHNNEVVVFRFPHDNDREFIKRCVALPSQTVEIRDKVIYVDGNRTIDPERSKYVDPRVLPKESENGVRDNYGPVTVPPDHYF</sequence>
<comment type="similarity">
    <text evidence="1">Belongs to the peptidase S26 family.</text>
</comment>
<dbReference type="GO" id="GO:0004252">
    <property type="term" value="F:serine-type endopeptidase activity"/>
    <property type="evidence" value="ECO:0007669"/>
    <property type="project" value="InterPro"/>
</dbReference>
<feature type="domain" description="Peptidase S26" evidence="3">
    <location>
        <begin position="19"/>
        <end position="162"/>
    </location>
</feature>